<gene>
    <name evidence="2" type="ORF">E3A20_16110</name>
</gene>
<feature type="domain" description="SUF system FeS cluster assembly SufBD core" evidence="1">
    <location>
        <begin position="13"/>
        <end position="203"/>
    </location>
</feature>
<evidence type="ECO:0000259" key="1">
    <source>
        <dbReference type="Pfam" id="PF01458"/>
    </source>
</evidence>
<dbReference type="Pfam" id="PF01458">
    <property type="entry name" value="SUFBD_core"/>
    <property type="match status" value="1"/>
</dbReference>
<dbReference type="Proteomes" id="UP000321083">
    <property type="component" value="Unassembled WGS sequence"/>
</dbReference>
<reference evidence="2 3" key="2">
    <citation type="submission" date="2019-08" db="EMBL/GenBank/DDBJ databases">
        <authorList>
            <person name="Henke P."/>
        </authorList>
    </citation>
    <scope>NUCLEOTIDE SEQUENCE [LARGE SCALE GENOMIC DNA]</scope>
    <source>
        <strain evidence="2">Phe10_nw2017</strain>
    </source>
</reference>
<dbReference type="PANTHER" id="PTHR43575:SF1">
    <property type="entry name" value="PROTEIN ABCI7, CHLOROPLASTIC"/>
    <property type="match status" value="1"/>
</dbReference>
<proteinExistence type="predicted"/>
<dbReference type="GO" id="GO:0016226">
    <property type="term" value="P:iron-sulfur cluster assembly"/>
    <property type="evidence" value="ECO:0007669"/>
    <property type="project" value="InterPro"/>
</dbReference>
<dbReference type="NCBIfam" id="TIGR01981">
    <property type="entry name" value="sufD"/>
    <property type="match status" value="1"/>
</dbReference>
<dbReference type="InterPro" id="IPR011542">
    <property type="entry name" value="SUF_FeS_clus_asmbl_SufD"/>
</dbReference>
<comment type="caution">
    <text evidence="2">The sequence shown here is derived from an EMBL/GenBank/DDBJ whole genome shotgun (WGS) entry which is preliminary data.</text>
</comment>
<protein>
    <recommendedName>
        <fullName evidence="1">SUF system FeS cluster assembly SufBD core domain-containing protein</fullName>
    </recommendedName>
</protein>
<dbReference type="EMBL" id="SRHE01000330">
    <property type="protein sequence ID" value="TWW09261.1"/>
    <property type="molecule type" value="Genomic_DNA"/>
</dbReference>
<organism evidence="2 3">
    <name type="scientific">Planctomyces bekefii</name>
    <dbReference type="NCBI Taxonomy" id="1653850"/>
    <lineage>
        <taxon>Bacteria</taxon>
        <taxon>Pseudomonadati</taxon>
        <taxon>Planctomycetota</taxon>
        <taxon>Planctomycetia</taxon>
        <taxon>Planctomycetales</taxon>
        <taxon>Planctomycetaceae</taxon>
        <taxon>Planctomyces</taxon>
    </lineage>
</organism>
<evidence type="ECO:0000313" key="2">
    <source>
        <dbReference type="EMBL" id="TWW09261.1"/>
    </source>
</evidence>
<dbReference type="InterPro" id="IPR037284">
    <property type="entry name" value="SUF_FeS_clus_asmbl_SufBD_sf"/>
</dbReference>
<dbReference type="InterPro" id="IPR000825">
    <property type="entry name" value="SUF_FeS_clus_asmbl_SufBD_core"/>
</dbReference>
<sequence>MGPSDVAYLEVPYSELELAQEARLNYLRIQNEGAASSHIGMVEARVAAGAALHTFVYTDGGRLSRFDLQIDLLGEKAEARLDGLYLATGSQHVDHHTVVRHLAPEAKSSQVYKGVIGGAARAVFNGKIEVHSEAFQSEARQLNKNLLLTPEAEIDTKPELQIDTDDVKCSHGATVGRLNADELFYLKSRGIAAGEAEKMLIAAYGRDVISRMEDVKFRDLVLALAEAKSL</sequence>
<reference evidence="2 3" key="1">
    <citation type="submission" date="2019-08" db="EMBL/GenBank/DDBJ databases">
        <title>100 year-old enigma solved: identification of Planctomyces bekefii, the type genus and species of the phylum Planctomycetes.</title>
        <authorList>
            <person name="Svetlana D.N."/>
            <person name="Overmann J."/>
        </authorList>
    </citation>
    <scope>NUCLEOTIDE SEQUENCE [LARGE SCALE GENOMIC DNA]</scope>
    <source>
        <strain evidence="2">Phe10_nw2017</strain>
    </source>
</reference>
<dbReference type="SUPFAM" id="SSF101960">
    <property type="entry name" value="Stabilizer of iron transporter SufD"/>
    <property type="match status" value="1"/>
</dbReference>
<dbReference type="PANTHER" id="PTHR43575">
    <property type="entry name" value="PROTEIN ABCI7, CHLOROPLASTIC"/>
    <property type="match status" value="1"/>
</dbReference>
<dbReference type="AlphaFoldDB" id="A0A5C6M8D5"/>
<name>A0A5C6M8D5_9PLAN</name>
<accession>A0A5C6M8D5</accession>
<evidence type="ECO:0000313" key="3">
    <source>
        <dbReference type="Proteomes" id="UP000321083"/>
    </source>
</evidence>
<keyword evidence="3" id="KW-1185">Reference proteome</keyword>
<dbReference type="InterPro" id="IPR055346">
    <property type="entry name" value="Fe-S_cluster_assembly_SufBD"/>
</dbReference>